<dbReference type="InterPro" id="IPR045031">
    <property type="entry name" value="DHP_synth-like"/>
</dbReference>
<comment type="caution">
    <text evidence="10">The sequence shown here is derived from an EMBL/GenBank/DDBJ whole genome shotgun (WGS) entry which is preliminary data.</text>
</comment>
<name>A0A4Q7N4X1_9BACT</name>
<dbReference type="GO" id="GO:0046654">
    <property type="term" value="P:tetrahydrofolate biosynthetic process"/>
    <property type="evidence" value="ECO:0007669"/>
    <property type="project" value="TreeGrafter"/>
</dbReference>
<evidence type="ECO:0000259" key="9">
    <source>
        <dbReference type="PROSITE" id="PS50972"/>
    </source>
</evidence>
<dbReference type="InterPro" id="IPR006390">
    <property type="entry name" value="DHP_synth_dom"/>
</dbReference>
<reference evidence="10 11" key="1">
    <citation type="submission" date="2019-02" db="EMBL/GenBank/DDBJ databases">
        <title>Genomic Encyclopedia of Type Strains, Phase IV (KMG-IV): sequencing the most valuable type-strain genomes for metagenomic binning, comparative biology and taxonomic classification.</title>
        <authorList>
            <person name="Goeker M."/>
        </authorList>
    </citation>
    <scope>NUCLEOTIDE SEQUENCE [LARGE SCALE GENOMIC DNA]</scope>
    <source>
        <strain evidence="10 11">DSM 18116</strain>
    </source>
</reference>
<evidence type="ECO:0000256" key="2">
    <source>
        <dbReference type="ARBA" id="ARBA00001946"/>
    </source>
</evidence>
<comment type="cofactor">
    <cofactor evidence="2">
        <name>Mg(2+)</name>
        <dbReference type="ChEBI" id="CHEBI:18420"/>
    </cofactor>
</comment>
<evidence type="ECO:0000256" key="4">
    <source>
        <dbReference type="ARBA" id="ARBA00012458"/>
    </source>
</evidence>
<dbReference type="EMBL" id="SGXA01000001">
    <property type="protein sequence ID" value="RZS76030.1"/>
    <property type="molecule type" value="Genomic_DNA"/>
</dbReference>
<comment type="catalytic activity">
    <reaction evidence="1">
        <text>(7,8-dihydropterin-6-yl)methyl diphosphate + 4-aminobenzoate = 7,8-dihydropteroate + diphosphate</text>
        <dbReference type="Rhea" id="RHEA:19949"/>
        <dbReference type="ChEBI" id="CHEBI:17836"/>
        <dbReference type="ChEBI" id="CHEBI:17839"/>
        <dbReference type="ChEBI" id="CHEBI:33019"/>
        <dbReference type="ChEBI" id="CHEBI:72950"/>
        <dbReference type="EC" id="2.5.1.15"/>
    </reaction>
</comment>
<accession>A0A4Q7N4X1</accession>
<dbReference type="GO" id="GO:0004156">
    <property type="term" value="F:dihydropteroate synthase activity"/>
    <property type="evidence" value="ECO:0007669"/>
    <property type="project" value="UniProtKB-EC"/>
</dbReference>
<dbReference type="GO" id="GO:0005829">
    <property type="term" value="C:cytosol"/>
    <property type="evidence" value="ECO:0007669"/>
    <property type="project" value="TreeGrafter"/>
</dbReference>
<dbReference type="OrthoDB" id="9811744at2"/>
<comment type="pathway">
    <text evidence="3">Cofactor biosynthesis; tetrahydrofolate biosynthesis; 7,8-dihydrofolate from 2-amino-4-hydroxy-6-hydroxymethyl-7,8-dihydropteridine diphosphate and 4-aminobenzoate: step 1/2.</text>
</comment>
<keyword evidence="7" id="KW-0460">Magnesium</keyword>
<dbReference type="PROSITE" id="PS00793">
    <property type="entry name" value="DHPS_2"/>
    <property type="match status" value="1"/>
</dbReference>
<evidence type="ECO:0000256" key="5">
    <source>
        <dbReference type="ARBA" id="ARBA00022679"/>
    </source>
</evidence>
<dbReference type="AlphaFoldDB" id="A0A4Q7N4X1"/>
<proteinExistence type="predicted"/>
<dbReference type="GO" id="GO:0046656">
    <property type="term" value="P:folic acid biosynthetic process"/>
    <property type="evidence" value="ECO:0007669"/>
    <property type="project" value="UniProtKB-KW"/>
</dbReference>
<dbReference type="PANTHER" id="PTHR20941:SF1">
    <property type="entry name" value="FOLIC ACID SYNTHESIS PROTEIN FOL1"/>
    <property type="match status" value="1"/>
</dbReference>
<evidence type="ECO:0000256" key="7">
    <source>
        <dbReference type="ARBA" id="ARBA00022842"/>
    </source>
</evidence>
<sequence length="274" mass="29743">MFTLNCSGRMLILDKPVVMGIINVTPDSFFSGSRVTADTAVQQAERMLQDGAGMLDIGGQSTRPGSERISAQEETDRVVPAIEAIVKAFPDVNISIDTYYAKVAEAAVKAGAAIVNDISSGDMDDEMITTVGRLCVPYIAMHMQGTPDNMQQDPLYEDVTREVLDYFIQKMEVCRRAGINDIILDPGIGFGKTDAHNFELIRNLKIIGELGKPVLLGISRKGLINRTLEIKAAEALNGTTVLNTMGLMNGASILRVHDVKEAVEAMKLYDAYVG</sequence>
<dbReference type="InterPro" id="IPR011005">
    <property type="entry name" value="Dihydropteroate_synth-like_sf"/>
</dbReference>
<organism evidence="10 11">
    <name type="scientific">Pseudobacter ginsenosidimutans</name>
    <dbReference type="NCBI Taxonomy" id="661488"/>
    <lineage>
        <taxon>Bacteria</taxon>
        <taxon>Pseudomonadati</taxon>
        <taxon>Bacteroidota</taxon>
        <taxon>Chitinophagia</taxon>
        <taxon>Chitinophagales</taxon>
        <taxon>Chitinophagaceae</taxon>
        <taxon>Pseudobacter</taxon>
    </lineage>
</organism>
<dbReference type="RefSeq" id="WP_130540352.1">
    <property type="nucleotide sequence ID" value="NZ_CP042431.1"/>
</dbReference>
<evidence type="ECO:0000313" key="10">
    <source>
        <dbReference type="EMBL" id="RZS76030.1"/>
    </source>
</evidence>
<keyword evidence="6" id="KW-0479">Metal-binding</keyword>
<dbReference type="InterPro" id="IPR000489">
    <property type="entry name" value="Pterin-binding_dom"/>
</dbReference>
<dbReference type="PANTHER" id="PTHR20941">
    <property type="entry name" value="FOLATE SYNTHESIS PROTEINS"/>
    <property type="match status" value="1"/>
</dbReference>
<dbReference type="NCBIfam" id="TIGR01496">
    <property type="entry name" value="DHPS"/>
    <property type="match status" value="1"/>
</dbReference>
<dbReference type="SUPFAM" id="SSF51717">
    <property type="entry name" value="Dihydropteroate synthetase-like"/>
    <property type="match status" value="1"/>
</dbReference>
<keyword evidence="11" id="KW-1185">Reference proteome</keyword>
<dbReference type="Gene3D" id="3.20.20.20">
    <property type="entry name" value="Dihydropteroate synthase-like"/>
    <property type="match status" value="1"/>
</dbReference>
<dbReference type="GO" id="GO:0046872">
    <property type="term" value="F:metal ion binding"/>
    <property type="evidence" value="ECO:0007669"/>
    <property type="project" value="UniProtKB-KW"/>
</dbReference>
<dbReference type="CDD" id="cd00739">
    <property type="entry name" value="DHPS"/>
    <property type="match status" value="1"/>
</dbReference>
<evidence type="ECO:0000256" key="3">
    <source>
        <dbReference type="ARBA" id="ARBA00004763"/>
    </source>
</evidence>
<keyword evidence="8" id="KW-0289">Folate biosynthesis</keyword>
<dbReference type="EC" id="2.5.1.15" evidence="4"/>
<keyword evidence="5" id="KW-0808">Transferase</keyword>
<feature type="domain" description="Pterin-binding" evidence="9">
    <location>
        <begin position="16"/>
        <end position="267"/>
    </location>
</feature>
<evidence type="ECO:0000256" key="1">
    <source>
        <dbReference type="ARBA" id="ARBA00000012"/>
    </source>
</evidence>
<dbReference type="Pfam" id="PF00809">
    <property type="entry name" value="Pterin_bind"/>
    <property type="match status" value="1"/>
</dbReference>
<gene>
    <name evidence="10" type="ORF">EV199_1906</name>
</gene>
<protein>
    <recommendedName>
        <fullName evidence="4">dihydropteroate synthase</fullName>
        <ecNumber evidence="4">2.5.1.15</ecNumber>
    </recommendedName>
</protein>
<evidence type="ECO:0000256" key="8">
    <source>
        <dbReference type="ARBA" id="ARBA00022909"/>
    </source>
</evidence>
<evidence type="ECO:0000256" key="6">
    <source>
        <dbReference type="ARBA" id="ARBA00022723"/>
    </source>
</evidence>
<dbReference type="Proteomes" id="UP000293874">
    <property type="component" value="Unassembled WGS sequence"/>
</dbReference>
<evidence type="ECO:0000313" key="11">
    <source>
        <dbReference type="Proteomes" id="UP000293874"/>
    </source>
</evidence>
<dbReference type="PROSITE" id="PS50972">
    <property type="entry name" value="PTERIN_BINDING"/>
    <property type="match status" value="1"/>
</dbReference>